<dbReference type="SUPFAM" id="SSF56801">
    <property type="entry name" value="Acetyl-CoA synthetase-like"/>
    <property type="match status" value="1"/>
</dbReference>
<evidence type="ECO:0000256" key="3">
    <source>
        <dbReference type="ARBA" id="ARBA00022741"/>
    </source>
</evidence>
<dbReference type="Gene3D" id="1.10.1200.10">
    <property type="entry name" value="ACP-like"/>
    <property type="match status" value="1"/>
</dbReference>
<dbReference type="GO" id="GO:0004467">
    <property type="term" value="F:long-chain fatty acid-CoA ligase activity"/>
    <property type="evidence" value="ECO:0007669"/>
    <property type="project" value="TreeGrafter"/>
</dbReference>
<keyword evidence="2" id="KW-0597">Phosphoprotein</keyword>
<feature type="compositionally biased region" description="Basic and acidic residues" evidence="5">
    <location>
        <begin position="1"/>
        <end position="10"/>
    </location>
</feature>
<dbReference type="InterPro" id="IPR009081">
    <property type="entry name" value="PP-bd_ACP"/>
</dbReference>
<dbReference type="SMART" id="SM00823">
    <property type="entry name" value="PKS_PP"/>
    <property type="match status" value="1"/>
</dbReference>
<name>A0AAV1I0Z6_9CHLO</name>
<dbReference type="CDD" id="cd05235">
    <property type="entry name" value="SDR_e1"/>
    <property type="match status" value="1"/>
</dbReference>
<reference evidence="7 8" key="1">
    <citation type="submission" date="2023-10" db="EMBL/GenBank/DDBJ databases">
        <authorList>
            <person name="Maclean D."/>
            <person name="Macfadyen A."/>
        </authorList>
    </citation>
    <scope>NUCLEOTIDE SEQUENCE [LARGE SCALE GENOMIC DNA]</scope>
</reference>
<dbReference type="GO" id="GO:0016020">
    <property type="term" value="C:membrane"/>
    <property type="evidence" value="ECO:0007669"/>
    <property type="project" value="TreeGrafter"/>
</dbReference>
<dbReference type="PANTHER" id="PTHR43272">
    <property type="entry name" value="LONG-CHAIN-FATTY-ACID--COA LIGASE"/>
    <property type="match status" value="1"/>
</dbReference>
<keyword evidence="3" id="KW-0547">Nucleotide-binding</keyword>
<dbReference type="Gene3D" id="3.40.50.720">
    <property type="entry name" value="NAD(P)-binding Rossmann-like Domain"/>
    <property type="match status" value="1"/>
</dbReference>
<organism evidence="7 8">
    <name type="scientific">Coccomyxa viridis</name>
    <dbReference type="NCBI Taxonomy" id="1274662"/>
    <lineage>
        <taxon>Eukaryota</taxon>
        <taxon>Viridiplantae</taxon>
        <taxon>Chlorophyta</taxon>
        <taxon>core chlorophytes</taxon>
        <taxon>Trebouxiophyceae</taxon>
        <taxon>Trebouxiophyceae incertae sedis</taxon>
        <taxon>Coccomyxaceae</taxon>
        <taxon>Coccomyxa</taxon>
    </lineage>
</organism>
<feature type="region of interest" description="Disordered" evidence="5">
    <location>
        <begin position="1"/>
        <end position="32"/>
    </location>
</feature>
<dbReference type="InterPro" id="IPR010080">
    <property type="entry name" value="Thioester_reductase-like_dom"/>
</dbReference>
<dbReference type="Gene3D" id="3.40.50.12780">
    <property type="entry name" value="N-terminal domain of ligase-like"/>
    <property type="match status" value="1"/>
</dbReference>
<keyword evidence="1" id="KW-0596">Phosphopantetheine</keyword>
<dbReference type="Proteomes" id="UP001314263">
    <property type="component" value="Unassembled WGS sequence"/>
</dbReference>
<dbReference type="PANTHER" id="PTHR43272:SF33">
    <property type="entry name" value="AMP-BINDING DOMAIN-CONTAINING PROTEIN-RELATED"/>
    <property type="match status" value="1"/>
</dbReference>
<protein>
    <recommendedName>
        <fullName evidence="6">Carrier domain-containing protein</fullName>
    </recommendedName>
</protein>
<evidence type="ECO:0000313" key="8">
    <source>
        <dbReference type="Proteomes" id="UP001314263"/>
    </source>
</evidence>
<proteinExistence type="predicted"/>
<evidence type="ECO:0000313" key="7">
    <source>
        <dbReference type="EMBL" id="CAK0771866.1"/>
    </source>
</evidence>
<dbReference type="InterPro" id="IPR020845">
    <property type="entry name" value="AMP-binding_CS"/>
</dbReference>
<dbReference type="InterPro" id="IPR020806">
    <property type="entry name" value="PKS_PP-bd"/>
</dbReference>
<dbReference type="Pfam" id="PF00550">
    <property type="entry name" value="PP-binding"/>
    <property type="match status" value="1"/>
</dbReference>
<dbReference type="PROSITE" id="PS50075">
    <property type="entry name" value="CARRIER"/>
    <property type="match status" value="1"/>
</dbReference>
<comment type="caution">
    <text evidence="7">The sequence shown here is derived from an EMBL/GenBank/DDBJ whole genome shotgun (WGS) entry which is preliminary data.</text>
</comment>
<keyword evidence="4" id="KW-0067">ATP-binding</keyword>
<dbReference type="NCBIfam" id="TIGR01746">
    <property type="entry name" value="Thioester-redct"/>
    <property type="match status" value="1"/>
</dbReference>
<evidence type="ECO:0000256" key="2">
    <source>
        <dbReference type="ARBA" id="ARBA00022553"/>
    </source>
</evidence>
<dbReference type="Pfam" id="PF07993">
    <property type="entry name" value="NAD_binding_4"/>
    <property type="match status" value="1"/>
</dbReference>
<dbReference type="InterPro" id="IPR013120">
    <property type="entry name" value="FAR_NAD-bd"/>
</dbReference>
<dbReference type="InterPro" id="IPR036736">
    <property type="entry name" value="ACP-like_sf"/>
</dbReference>
<dbReference type="EMBL" id="CAUYUE010000005">
    <property type="protein sequence ID" value="CAK0771866.1"/>
    <property type="molecule type" value="Genomic_DNA"/>
</dbReference>
<dbReference type="SUPFAM" id="SSF47336">
    <property type="entry name" value="ACP-like"/>
    <property type="match status" value="1"/>
</dbReference>
<dbReference type="InterPro" id="IPR000873">
    <property type="entry name" value="AMP-dep_synth/lig_dom"/>
</dbReference>
<gene>
    <name evidence="7" type="ORF">CVIRNUC_003904</name>
</gene>
<dbReference type="GO" id="GO:0031177">
    <property type="term" value="F:phosphopantetheine binding"/>
    <property type="evidence" value="ECO:0007669"/>
    <property type="project" value="InterPro"/>
</dbReference>
<dbReference type="SUPFAM" id="SSF51735">
    <property type="entry name" value="NAD(P)-binding Rossmann-fold domains"/>
    <property type="match status" value="1"/>
</dbReference>
<evidence type="ECO:0000256" key="1">
    <source>
        <dbReference type="ARBA" id="ARBA00022450"/>
    </source>
</evidence>
<dbReference type="GO" id="GO:0005524">
    <property type="term" value="F:ATP binding"/>
    <property type="evidence" value="ECO:0007669"/>
    <property type="project" value="UniProtKB-KW"/>
</dbReference>
<keyword evidence="8" id="KW-1185">Reference proteome</keyword>
<dbReference type="InterPro" id="IPR042099">
    <property type="entry name" value="ANL_N_sf"/>
</dbReference>
<evidence type="ECO:0000256" key="5">
    <source>
        <dbReference type="SAM" id="MobiDB-lite"/>
    </source>
</evidence>
<dbReference type="AlphaFoldDB" id="A0AAV1I0Z6"/>
<evidence type="ECO:0000256" key="4">
    <source>
        <dbReference type="ARBA" id="ARBA00022840"/>
    </source>
</evidence>
<dbReference type="PROSITE" id="PS00455">
    <property type="entry name" value="AMP_BINDING"/>
    <property type="match status" value="1"/>
</dbReference>
<evidence type="ECO:0000259" key="6">
    <source>
        <dbReference type="PROSITE" id="PS50075"/>
    </source>
</evidence>
<sequence>MVQSPEERGHAPQASMSQSEGGFQGVTDGLSPNADVQHRAMQRYQRLLESDPQLQEHAYDQEKVAHLVQNCHTSVELLREMCKVYAERPMYGFCEPGSCQWQTITYKQAYQRVEHLAAGIQAVGGYKREDFVGICGFSSLDWITADYANTYCGVTTVPLPTNIQAEDIVKIINEAELTCLVCSLAELGNLAALVGGCETVKTFIVMDLPPQLDSETEALLQKTKESLRSDCKFYMLPDLLAKGRQSPAPKMAVPGQDGVAENPIYSLFYTSGSTGLPKGAIYREKTWVQYLKGAGITRMPIASITLGFLPLNHLMGRMSMNQSLMAGGSAWFLRKSDMSTFFEDVKTVRPTAMMIIPRIANMVYDQAQERLRKAKGSDKQAVLEDFVEKELGGRVLTCMTGSAPTAPEVIDFLRDTLVAPILEGYGSTEAGMITRDWMMSPNVTEWKLVDVPELGYFTTDKPFPRGELLLKTKSMISGYYKHQDKWDEMLRDGFMETGDVMEQRGPNTVVWIDRKKNIMKLSQGEFVSTGRLEATYSGNSDLIHQMYIYGSSLRSYLLATVIPSPLATSQYSGAELKRALRRDIDDLARTKALQGYEIPRDFIVDMEPFSKANHLITDSGKPARGKLKAKYGPVLEEMYSQMERRQRERQSAMRDAAAQGTVLDKVKQAASVTLGIDPEEMGDSSASFNQLGGDSLAAIQFAREVDELCGTHLPVSFVLDHSHSIQDIVDKVEDLLRGDEPDAITFERIHGRSSNIIQAKDLDLHTFAPRDFPPQERANGVAGQIDLPAEPERVLLTGANGFLGRFLLLDFLQRVSTKKDGYVVAVVRATSDEAAFSRLRAGYDSGAPDLLEAFDTLAKKHLRVYTGDLSKPNLGLKPDIYQELAQSLDTVIHNGALVNHAFTYEQLFEPNVLGSLQMMKLAVSYRRKALTFVSSVGVAGPLGIKKTVQEDTLGTDLATEFPASGGYAYGYGCTKWATEVQLQQLHREYGVPVSVFRCGMILAHSRYLGQQNPTDMFTRLLASLVYTGIAPQSFYRDPNGPDRHYDGMPVDYVAEGIAGVASAQRRGIGLYHVVNPHWDDNVSLDSFLGWMQNAGYTLQRIPDYAQWYQQFKAALEKLDSSLAGNSSLPIVHQWEHQMDGPRMKFDATEMRKRVAETTRWKDVPHLDEAFIRQNMQDLVALQIIGPPGKPHPQTRAAER</sequence>
<accession>A0AAV1I0Z6</accession>
<dbReference type="InterPro" id="IPR036291">
    <property type="entry name" value="NAD(P)-bd_dom_sf"/>
</dbReference>
<dbReference type="Pfam" id="PF00501">
    <property type="entry name" value="AMP-binding"/>
    <property type="match status" value="1"/>
</dbReference>
<feature type="domain" description="Carrier" evidence="6">
    <location>
        <begin position="660"/>
        <end position="736"/>
    </location>
</feature>